<protein>
    <submittedName>
        <fullName evidence="1">Uncharacterized protein</fullName>
    </submittedName>
</protein>
<reference evidence="1 2" key="1">
    <citation type="submission" date="2018-06" db="EMBL/GenBank/DDBJ databases">
        <authorList>
            <consortium name="Pathogen Informatics"/>
            <person name="Doyle S."/>
        </authorList>
    </citation>
    <scope>NUCLEOTIDE SEQUENCE [LARGE SCALE GENOMIC DNA]</scope>
    <source>
        <strain evidence="1 2">NCTC7908</strain>
    </source>
</reference>
<dbReference type="AlphaFoldDB" id="A0ABD7MS09"/>
<dbReference type="EMBL" id="LS483400">
    <property type="protein sequence ID" value="SQG50785.1"/>
    <property type="molecule type" value="Genomic_DNA"/>
</dbReference>
<evidence type="ECO:0000313" key="1">
    <source>
        <dbReference type="EMBL" id="SQG50785.1"/>
    </source>
</evidence>
<evidence type="ECO:0000313" key="2">
    <source>
        <dbReference type="Proteomes" id="UP000248741"/>
    </source>
</evidence>
<gene>
    <name evidence="1" type="ORF">NCTC7908_00868</name>
</gene>
<sequence length="58" mass="6775">MSFLRTLEILSWGFTNGTLASVLKNDISYRFPTDLLHSPSQLFFFTMPCRFVSHQDFL</sequence>
<accession>A0ABD7MS09</accession>
<proteinExistence type="predicted"/>
<organism evidence="1 2">
    <name type="scientific">Corynebacterium ulcerans</name>
    <dbReference type="NCBI Taxonomy" id="65058"/>
    <lineage>
        <taxon>Bacteria</taxon>
        <taxon>Bacillati</taxon>
        <taxon>Actinomycetota</taxon>
        <taxon>Actinomycetes</taxon>
        <taxon>Mycobacteriales</taxon>
        <taxon>Corynebacteriaceae</taxon>
        <taxon>Corynebacterium</taxon>
    </lineage>
</organism>
<dbReference type="Proteomes" id="UP000248741">
    <property type="component" value="Chromosome 1"/>
</dbReference>
<name>A0ABD7MS09_CORUL</name>
<dbReference type="KEGG" id="cun:Cul210932_1032"/>